<comment type="caution">
    <text evidence="13">The sequence shown here is derived from an EMBL/GenBank/DDBJ whole genome shotgun (WGS) entry which is preliminary data.</text>
</comment>
<evidence type="ECO:0000313" key="14">
    <source>
        <dbReference type="Proteomes" id="UP000245207"/>
    </source>
</evidence>
<name>A0A2U1PBD8_ARTAN</name>
<evidence type="ECO:0000256" key="2">
    <source>
        <dbReference type="ARBA" id="ARBA00022676"/>
    </source>
</evidence>
<reference evidence="13 14" key="1">
    <citation type="journal article" date="2018" name="Mol. Plant">
        <title>The genome of Artemisia annua provides insight into the evolution of Asteraceae family and artemisinin biosynthesis.</title>
        <authorList>
            <person name="Shen Q."/>
            <person name="Zhang L."/>
            <person name="Liao Z."/>
            <person name="Wang S."/>
            <person name="Yan T."/>
            <person name="Shi P."/>
            <person name="Liu M."/>
            <person name="Fu X."/>
            <person name="Pan Q."/>
            <person name="Wang Y."/>
            <person name="Lv Z."/>
            <person name="Lu X."/>
            <person name="Zhang F."/>
            <person name="Jiang W."/>
            <person name="Ma Y."/>
            <person name="Chen M."/>
            <person name="Hao X."/>
            <person name="Li L."/>
            <person name="Tang Y."/>
            <person name="Lv G."/>
            <person name="Zhou Y."/>
            <person name="Sun X."/>
            <person name="Brodelius P.E."/>
            <person name="Rose J.K.C."/>
            <person name="Tang K."/>
        </authorList>
    </citation>
    <scope>NUCLEOTIDE SEQUENCE [LARGE SCALE GENOMIC DNA]</scope>
    <source>
        <strain evidence="14">cv. Huhao1</strain>
        <tissue evidence="13">Leaf</tissue>
    </source>
</reference>
<dbReference type="AlphaFoldDB" id="A0A2U1PBD8"/>
<dbReference type="OrthoDB" id="72851at2759"/>
<dbReference type="GO" id="GO:0016020">
    <property type="term" value="C:membrane"/>
    <property type="evidence" value="ECO:0007669"/>
    <property type="project" value="InterPro"/>
</dbReference>
<proteinExistence type="predicted"/>
<protein>
    <submittedName>
        <fullName evidence="13">Cellulose synthase, nucleotide-diphospho-sugar transferase</fullName>
    </submittedName>
</protein>
<evidence type="ECO:0000313" key="13">
    <source>
        <dbReference type="EMBL" id="PWA83039.1"/>
    </source>
</evidence>
<keyword evidence="6 12" id="KW-0472">Membrane</keyword>
<feature type="transmembrane region" description="Helical" evidence="12">
    <location>
        <begin position="700"/>
        <end position="719"/>
    </location>
</feature>
<dbReference type="PANTHER" id="PTHR13301">
    <property type="entry name" value="X-BOX TRANSCRIPTION FACTOR-RELATED"/>
    <property type="match status" value="1"/>
</dbReference>
<evidence type="ECO:0000256" key="3">
    <source>
        <dbReference type="ARBA" id="ARBA00022679"/>
    </source>
</evidence>
<keyword evidence="2" id="KW-0328">Glycosyltransferase</keyword>
<dbReference type="InterPro" id="IPR029044">
    <property type="entry name" value="Nucleotide-diphossugar_trans"/>
</dbReference>
<organism evidence="13 14">
    <name type="scientific">Artemisia annua</name>
    <name type="common">Sweet wormwood</name>
    <dbReference type="NCBI Taxonomy" id="35608"/>
    <lineage>
        <taxon>Eukaryota</taxon>
        <taxon>Viridiplantae</taxon>
        <taxon>Streptophyta</taxon>
        <taxon>Embryophyta</taxon>
        <taxon>Tracheophyta</taxon>
        <taxon>Spermatophyta</taxon>
        <taxon>Magnoliopsida</taxon>
        <taxon>eudicotyledons</taxon>
        <taxon>Gunneridae</taxon>
        <taxon>Pentapetalae</taxon>
        <taxon>asterids</taxon>
        <taxon>campanulids</taxon>
        <taxon>Asterales</taxon>
        <taxon>Asteraceae</taxon>
        <taxon>Asteroideae</taxon>
        <taxon>Anthemideae</taxon>
        <taxon>Artemisiinae</taxon>
        <taxon>Artemisia</taxon>
    </lineage>
</organism>
<feature type="binding site" evidence="9">
    <location>
        <position position="262"/>
    </location>
    <ligand>
        <name>UDP-alpha-D-glucose</name>
        <dbReference type="ChEBI" id="CHEBI:58885"/>
    </ligand>
</feature>
<evidence type="ECO:0000256" key="6">
    <source>
        <dbReference type="ARBA" id="ARBA00023136"/>
    </source>
</evidence>
<keyword evidence="5 12" id="KW-1133">Transmembrane helix</keyword>
<accession>A0A2U1PBD8</accession>
<feature type="transmembrane region" description="Helical" evidence="12">
    <location>
        <begin position="25"/>
        <end position="48"/>
    </location>
</feature>
<dbReference type="Pfam" id="PF03552">
    <property type="entry name" value="Cellulose_synt"/>
    <property type="match status" value="2"/>
</dbReference>
<evidence type="ECO:0000256" key="12">
    <source>
        <dbReference type="SAM" id="Phobius"/>
    </source>
</evidence>
<keyword evidence="7" id="KW-0961">Cell wall biogenesis/degradation</keyword>
<comment type="subcellular location">
    <subcellularLocation>
        <location evidence="1">Endomembrane system</location>
        <topology evidence="1">Multi-pass membrane protein</topology>
    </subcellularLocation>
</comment>
<dbReference type="GO" id="GO:0071555">
    <property type="term" value="P:cell wall organization"/>
    <property type="evidence" value="ECO:0007669"/>
    <property type="project" value="UniProtKB-KW"/>
</dbReference>
<sequence>MWSQPRPYGLGEIQSRDPVVSARFFRVRCAVLLFGFCAILLLILLCYYNAGLRLSTAWETKNHYRSHYFVYIVVHLEISKQCDLPRLQVRLYHFHGEHSIINFIACTTSSAPTSKATSSTARTCKSNLKENLPYRTRPKLQESLTTRPAKGTKHPKPCPAGNYTGKRSKILLDRSYGVTRADLVLAFLWTTWQAFFINPIHHQLFLENLPEVAKESDYPGLDVFVCTADPFKEPPVGVVNTVLSVLAYDYPTEKLSVYVSDDGGSQLTLFAFMECAKFARHWLPYCRKYNIMDRSPEVHFANDTSLFPETKEIQVMYAKMKATIEGVVDQGSINVDQLIDDRMVKAFSKWNPGFTCHQHPTVVEVLLKSDKDKDVTDHYMPNLFYLAREKNQAIPHRFKAGALNTLIRVSTIMTNAPLILILDCDMYSNDPKTPLRALCYFLDPNIDPKLAFVQFPQRFHNINKTDTYGLEHLLETQVCSIGMDGLGGTIFMGSGGIFKRQVLLENHSTPHKLWNETKESEDVSALTHRVASCVYEENTKWGSEIGFRYGTLVEDIYTGFRLHCSGWKSVTCNPTRAAFLGGMPIAFNDFLCQSSRWYLGLLQTGLSKFSPVTFGMKFLNPLHGMCYVQFHFRVFWCIPIIIYAFLPQLALINSFPIFPKVSDPWFCLYAFLFLGSYGKDLYEFVMAGSVFQKWWNRQRMVLILGSSCFPLSIFNWLLASLRLSTFEFNVTSKVLDTELSKRYEKGIFEFGVDLPLLLPVSVAALINLLAFVMGIKEIVINIGRFEDFLGQLFIAGFGMVNSWPIYEAMVLRNDKGKMPIKTTIKSVCATLAICFVFGSAF</sequence>
<feature type="binding site" evidence="10">
    <location>
        <position position="423"/>
    </location>
    <ligand>
        <name>Mn(2+)</name>
        <dbReference type="ChEBI" id="CHEBI:29035"/>
    </ligand>
</feature>
<feature type="transmembrane region" description="Helical" evidence="12">
    <location>
        <begin position="626"/>
        <end position="646"/>
    </location>
</feature>
<feature type="binding site" evidence="10">
    <location>
        <position position="399"/>
    </location>
    <ligand>
        <name>Mn(2+)</name>
        <dbReference type="ChEBI" id="CHEBI:29035"/>
    </ligand>
</feature>
<dbReference type="GO" id="GO:0030244">
    <property type="term" value="P:cellulose biosynthetic process"/>
    <property type="evidence" value="ECO:0007669"/>
    <property type="project" value="InterPro"/>
</dbReference>
<feature type="binding site" evidence="9">
    <location>
        <position position="233"/>
    </location>
    <ligand>
        <name>UDP-alpha-D-glucose</name>
        <dbReference type="ChEBI" id="CHEBI:58885"/>
    </ligand>
</feature>
<evidence type="ECO:0000256" key="11">
    <source>
        <dbReference type="SAM" id="MobiDB-lite"/>
    </source>
</evidence>
<keyword evidence="4 12" id="KW-0812">Transmembrane</keyword>
<evidence type="ECO:0000256" key="4">
    <source>
        <dbReference type="ARBA" id="ARBA00022692"/>
    </source>
</evidence>
<evidence type="ECO:0000256" key="5">
    <source>
        <dbReference type="ARBA" id="ARBA00022989"/>
    </source>
</evidence>
<evidence type="ECO:0000256" key="9">
    <source>
        <dbReference type="PIRSR" id="PIRSR605150-2"/>
    </source>
</evidence>
<dbReference type="GO" id="GO:0012505">
    <property type="term" value="C:endomembrane system"/>
    <property type="evidence" value="ECO:0007669"/>
    <property type="project" value="UniProtKB-SubCell"/>
</dbReference>
<evidence type="ECO:0000256" key="7">
    <source>
        <dbReference type="ARBA" id="ARBA00023316"/>
    </source>
</evidence>
<keyword evidence="14" id="KW-1185">Reference proteome</keyword>
<dbReference type="GO" id="GO:0016760">
    <property type="term" value="F:cellulose synthase (UDP-forming) activity"/>
    <property type="evidence" value="ECO:0007669"/>
    <property type="project" value="InterPro"/>
</dbReference>
<feature type="transmembrane region" description="Helical" evidence="12">
    <location>
        <begin position="818"/>
        <end position="838"/>
    </location>
</feature>
<gene>
    <name evidence="13" type="ORF">CTI12_AA169690</name>
</gene>
<dbReference type="SUPFAM" id="SSF53448">
    <property type="entry name" value="Nucleotide-diphospho-sugar transferases"/>
    <property type="match status" value="1"/>
</dbReference>
<dbReference type="Gene3D" id="3.90.550.10">
    <property type="entry name" value="Spore Coat Polysaccharide Biosynthesis Protein SpsA, Chain A"/>
    <property type="match status" value="2"/>
</dbReference>
<feature type="region of interest" description="Disordered" evidence="11">
    <location>
        <begin position="139"/>
        <end position="159"/>
    </location>
</feature>
<keyword evidence="3 13" id="KW-0808">Transferase</keyword>
<evidence type="ECO:0000256" key="1">
    <source>
        <dbReference type="ARBA" id="ARBA00004127"/>
    </source>
</evidence>
<feature type="binding site" evidence="9">
    <location>
        <position position="232"/>
    </location>
    <ligand>
        <name>UDP-alpha-D-glucose</name>
        <dbReference type="ChEBI" id="CHEBI:58885"/>
    </ligand>
</feature>
<feature type="active site" evidence="8">
    <location>
        <position position="262"/>
    </location>
</feature>
<dbReference type="Proteomes" id="UP000245207">
    <property type="component" value="Unassembled WGS sequence"/>
</dbReference>
<feature type="transmembrane region" description="Helical" evidence="12">
    <location>
        <begin position="788"/>
        <end position="806"/>
    </location>
</feature>
<feature type="active site" evidence="8">
    <location>
        <position position="555"/>
    </location>
</feature>
<feature type="transmembrane region" description="Helical" evidence="12">
    <location>
        <begin position="756"/>
        <end position="776"/>
    </location>
</feature>
<evidence type="ECO:0000256" key="8">
    <source>
        <dbReference type="PIRSR" id="PIRSR605150-1"/>
    </source>
</evidence>
<feature type="transmembrane region" description="Helical" evidence="12">
    <location>
        <begin position="666"/>
        <end position="688"/>
    </location>
</feature>
<dbReference type="EMBL" id="PKPP01001399">
    <property type="protein sequence ID" value="PWA83039.1"/>
    <property type="molecule type" value="Genomic_DNA"/>
</dbReference>
<dbReference type="STRING" id="35608.A0A2U1PBD8"/>
<dbReference type="InterPro" id="IPR005150">
    <property type="entry name" value="Cellulose_synth"/>
</dbReference>
<evidence type="ECO:0000256" key="10">
    <source>
        <dbReference type="PIRSR" id="PIRSR605150-3"/>
    </source>
</evidence>